<name>A0A0F9BRK0_9ZZZZ</name>
<dbReference type="Pfam" id="PF21190">
    <property type="entry name" value="Bbp16"/>
    <property type="match status" value="1"/>
</dbReference>
<proteinExistence type="predicted"/>
<evidence type="ECO:0000313" key="1">
    <source>
        <dbReference type="EMBL" id="KKL24530.1"/>
    </source>
</evidence>
<organism evidence="1">
    <name type="scientific">marine sediment metagenome</name>
    <dbReference type="NCBI Taxonomy" id="412755"/>
    <lineage>
        <taxon>unclassified sequences</taxon>
        <taxon>metagenomes</taxon>
        <taxon>ecological metagenomes</taxon>
    </lineage>
</organism>
<dbReference type="AlphaFoldDB" id="A0A0F9BRK0"/>
<protein>
    <submittedName>
        <fullName evidence="1">Uncharacterized protein</fullName>
    </submittedName>
</protein>
<accession>A0A0F9BRK0</accession>
<gene>
    <name evidence="1" type="ORF">LCGC14_2414390</name>
</gene>
<dbReference type="EMBL" id="LAZR01036558">
    <property type="protein sequence ID" value="KKL24530.1"/>
    <property type="molecule type" value="Genomic_DNA"/>
</dbReference>
<dbReference type="Gene3D" id="2.60.120.1110">
    <property type="match status" value="1"/>
</dbReference>
<sequence length="140" mass="14542">MILDKLLEMSTGQSLTVDAISDKSIDLSALLRDVGKGKQLYAVVAIDTAADSADAAKTVTFSIIADSTANLATSATTVSATQAYLGSVLTAGRELIVIPLPPNTPPGATDQYIGMYYDVSATFTAFTLSAYIAVDVQTNV</sequence>
<comment type="caution">
    <text evidence="1">The sequence shown here is derived from an EMBL/GenBank/DDBJ whole genome shotgun (WGS) entry which is preliminary data.</text>
</comment>
<reference evidence="1" key="1">
    <citation type="journal article" date="2015" name="Nature">
        <title>Complex archaea that bridge the gap between prokaryotes and eukaryotes.</title>
        <authorList>
            <person name="Spang A."/>
            <person name="Saw J.H."/>
            <person name="Jorgensen S.L."/>
            <person name="Zaremba-Niedzwiedzka K."/>
            <person name="Martijn J."/>
            <person name="Lind A.E."/>
            <person name="van Eijk R."/>
            <person name="Schleper C."/>
            <person name="Guy L."/>
            <person name="Ettema T.J."/>
        </authorList>
    </citation>
    <scope>NUCLEOTIDE SEQUENCE</scope>
</reference>
<dbReference type="InterPro" id="IPR048922">
    <property type="entry name" value="Bbp16"/>
</dbReference>